<gene>
    <name evidence="1" type="ORF">SR1949_12010</name>
</gene>
<keyword evidence="2" id="KW-1185">Reference proteome</keyword>
<name>A0A479ZYC4_9CYAN</name>
<sequence length="196" mass="22723">MYLVNLGISQAKQVLFIADGAEWIWKHIPPLLDRLGCPSETYQLFDFYHVTEHLQVFADAAFTEEQERKAWFHKARRTLKKGQALTLIHEMDKFIALATAAHSKILVKQRDYLLRAYREGRLNYSKVLARKLPIGSGAIESLIRQVVNLRMKGNSKFWLKENAEIMLHLRCQWIAGSWNNFCNSIFTSFINPQAVT</sequence>
<accession>A0A479ZYC4</accession>
<protein>
    <recommendedName>
        <fullName evidence="3">Transposase</fullName>
    </recommendedName>
</protein>
<reference evidence="2" key="1">
    <citation type="submission" date="2019-02" db="EMBL/GenBank/DDBJ databases">
        <title>Draft genome sequence of Sphaerospermopsis reniformis NIES-1949.</title>
        <authorList>
            <person name="Yamaguchi H."/>
            <person name="Suzuki S."/>
            <person name="Kawachi M."/>
        </authorList>
    </citation>
    <scope>NUCLEOTIDE SEQUENCE [LARGE SCALE GENOMIC DNA]</scope>
    <source>
        <strain evidence="2">NIES-1949</strain>
    </source>
</reference>
<proteinExistence type="predicted"/>
<comment type="caution">
    <text evidence="1">The sequence shown here is derived from an EMBL/GenBank/DDBJ whole genome shotgun (WGS) entry which is preliminary data.</text>
</comment>
<dbReference type="Proteomes" id="UP000300142">
    <property type="component" value="Unassembled WGS sequence"/>
</dbReference>
<evidence type="ECO:0000313" key="2">
    <source>
        <dbReference type="Proteomes" id="UP000300142"/>
    </source>
</evidence>
<evidence type="ECO:0008006" key="3">
    <source>
        <dbReference type="Google" id="ProtNLM"/>
    </source>
</evidence>
<dbReference type="AlphaFoldDB" id="A0A479ZYC4"/>
<evidence type="ECO:0000313" key="1">
    <source>
        <dbReference type="EMBL" id="GCL36101.1"/>
    </source>
</evidence>
<organism evidence="1 2">
    <name type="scientific">Sphaerospermopsis reniformis</name>
    <dbReference type="NCBI Taxonomy" id="531300"/>
    <lineage>
        <taxon>Bacteria</taxon>
        <taxon>Bacillati</taxon>
        <taxon>Cyanobacteriota</taxon>
        <taxon>Cyanophyceae</taxon>
        <taxon>Nostocales</taxon>
        <taxon>Aphanizomenonaceae</taxon>
        <taxon>Sphaerospermopsis</taxon>
    </lineage>
</organism>
<dbReference type="EMBL" id="BJCE01000026">
    <property type="protein sequence ID" value="GCL36101.1"/>
    <property type="molecule type" value="Genomic_DNA"/>
</dbReference>